<comment type="subcellular location">
    <subcellularLocation>
        <location evidence="1 7">Cell membrane</location>
        <topology evidence="1 7">Multi-pass membrane protein</topology>
    </subcellularLocation>
</comment>
<evidence type="ECO:0000256" key="4">
    <source>
        <dbReference type="ARBA" id="ARBA00022692"/>
    </source>
</evidence>
<keyword evidence="5 7" id="KW-1133">Transmembrane helix</keyword>
<feature type="transmembrane region" description="Helical" evidence="7">
    <location>
        <begin position="76"/>
        <end position="98"/>
    </location>
</feature>
<evidence type="ECO:0000256" key="6">
    <source>
        <dbReference type="ARBA" id="ARBA00023136"/>
    </source>
</evidence>
<accession>A0ABW2TTC4</accession>
<dbReference type="CDD" id="cd06261">
    <property type="entry name" value="TM_PBP2"/>
    <property type="match status" value="1"/>
</dbReference>
<proteinExistence type="inferred from homology"/>
<keyword evidence="6 7" id="KW-0472">Membrane</keyword>
<feature type="transmembrane region" description="Helical" evidence="7">
    <location>
        <begin position="107"/>
        <end position="128"/>
    </location>
</feature>
<dbReference type="Proteomes" id="UP001596512">
    <property type="component" value="Unassembled WGS sequence"/>
</dbReference>
<dbReference type="EMBL" id="JBHTEY010000004">
    <property type="protein sequence ID" value="MFC7616172.1"/>
    <property type="molecule type" value="Genomic_DNA"/>
</dbReference>
<dbReference type="Gene3D" id="1.10.3720.10">
    <property type="entry name" value="MetI-like"/>
    <property type="match status" value="1"/>
</dbReference>
<dbReference type="SUPFAM" id="SSF161098">
    <property type="entry name" value="MetI-like"/>
    <property type="match status" value="1"/>
</dbReference>
<feature type="domain" description="ABC transmembrane type-1" evidence="8">
    <location>
        <begin position="72"/>
        <end position="263"/>
    </location>
</feature>
<comment type="caution">
    <text evidence="9">The sequence shown here is derived from an EMBL/GenBank/DDBJ whole genome shotgun (WGS) entry which is preliminary data.</text>
</comment>
<evidence type="ECO:0000313" key="10">
    <source>
        <dbReference type="Proteomes" id="UP001596512"/>
    </source>
</evidence>
<protein>
    <submittedName>
        <fullName evidence="9">Carbohydrate ABC transporter permease</fullName>
    </submittedName>
</protein>
<dbReference type="PANTHER" id="PTHR43744:SF12">
    <property type="entry name" value="ABC TRANSPORTER PERMEASE PROTEIN MG189-RELATED"/>
    <property type="match status" value="1"/>
</dbReference>
<dbReference type="PROSITE" id="PS50928">
    <property type="entry name" value="ABC_TM1"/>
    <property type="match status" value="1"/>
</dbReference>
<evidence type="ECO:0000256" key="7">
    <source>
        <dbReference type="RuleBase" id="RU363032"/>
    </source>
</evidence>
<feature type="transmembrane region" description="Helical" evidence="7">
    <location>
        <begin position="12"/>
        <end position="32"/>
    </location>
</feature>
<comment type="similarity">
    <text evidence="7">Belongs to the binding-protein-dependent transport system permease family.</text>
</comment>
<keyword evidence="10" id="KW-1185">Reference proteome</keyword>
<evidence type="ECO:0000256" key="1">
    <source>
        <dbReference type="ARBA" id="ARBA00004651"/>
    </source>
</evidence>
<keyword evidence="3" id="KW-1003">Cell membrane</keyword>
<gene>
    <name evidence="9" type="ORF">ACFQV2_24580</name>
</gene>
<evidence type="ECO:0000256" key="3">
    <source>
        <dbReference type="ARBA" id="ARBA00022475"/>
    </source>
</evidence>
<dbReference type="Pfam" id="PF00528">
    <property type="entry name" value="BPD_transp_1"/>
    <property type="match status" value="1"/>
</dbReference>
<feature type="transmembrane region" description="Helical" evidence="7">
    <location>
        <begin position="183"/>
        <end position="206"/>
    </location>
</feature>
<evidence type="ECO:0000313" key="9">
    <source>
        <dbReference type="EMBL" id="MFC7616172.1"/>
    </source>
</evidence>
<keyword evidence="2 7" id="KW-0813">Transport</keyword>
<dbReference type="PANTHER" id="PTHR43744">
    <property type="entry name" value="ABC TRANSPORTER PERMEASE PROTEIN MG189-RELATED-RELATED"/>
    <property type="match status" value="1"/>
</dbReference>
<dbReference type="InterPro" id="IPR000515">
    <property type="entry name" value="MetI-like"/>
</dbReference>
<reference evidence="10" key="1">
    <citation type="journal article" date="2019" name="Int. J. Syst. Evol. Microbiol.">
        <title>The Global Catalogue of Microorganisms (GCM) 10K type strain sequencing project: providing services to taxonomists for standard genome sequencing and annotation.</title>
        <authorList>
            <consortium name="The Broad Institute Genomics Platform"/>
            <consortium name="The Broad Institute Genome Sequencing Center for Infectious Disease"/>
            <person name="Wu L."/>
            <person name="Ma J."/>
        </authorList>
    </citation>
    <scope>NUCLEOTIDE SEQUENCE [LARGE SCALE GENOMIC DNA]</scope>
    <source>
        <strain evidence="10">JCM 17695</strain>
    </source>
</reference>
<organism evidence="9 10">
    <name type="scientific">Actinokineospora soli</name>
    <dbReference type="NCBI Taxonomy" id="1048753"/>
    <lineage>
        <taxon>Bacteria</taxon>
        <taxon>Bacillati</taxon>
        <taxon>Actinomycetota</taxon>
        <taxon>Actinomycetes</taxon>
        <taxon>Pseudonocardiales</taxon>
        <taxon>Pseudonocardiaceae</taxon>
        <taxon>Actinokineospora</taxon>
    </lineage>
</organism>
<dbReference type="InterPro" id="IPR035906">
    <property type="entry name" value="MetI-like_sf"/>
</dbReference>
<evidence type="ECO:0000256" key="2">
    <source>
        <dbReference type="ARBA" id="ARBA00022448"/>
    </source>
</evidence>
<keyword evidence="4 7" id="KW-0812">Transmembrane</keyword>
<evidence type="ECO:0000256" key="5">
    <source>
        <dbReference type="ARBA" id="ARBA00022989"/>
    </source>
</evidence>
<name>A0ABW2TTC4_9PSEU</name>
<feature type="transmembrane region" description="Helical" evidence="7">
    <location>
        <begin position="242"/>
        <end position="263"/>
    </location>
</feature>
<sequence length="278" mass="30165">MAKTAVHPARAASHVVLLLGVLIFAFPFYWLLVMATNPTSDILSSPPRLLPGGAFAENFGKVTAESEFVRAFANSVLLTVVSSAIQLFLTALAGYVFAKRRFPGRNALFSVLLITLIIPTGVSIVPSFQIYTDLGWIDTFLPLIVPNAVTAFGVFWMRQAAASSVPDELVDAACMDGAGFLRVFWNVALPCMRPALVAFGIFQVMWTWNDYLWPLLVLNTPDKFTLPVALQQLTGNYGATDYSVVMAGTLVATIPLLVLFLVLRRTVLLNAAHGALKG</sequence>
<feature type="transmembrane region" description="Helical" evidence="7">
    <location>
        <begin position="134"/>
        <end position="156"/>
    </location>
</feature>
<evidence type="ECO:0000259" key="8">
    <source>
        <dbReference type="PROSITE" id="PS50928"/>
    </source>
</evidence>